<evidence type="ECO:0000256" key="2">
    <source>
        <dbReference type="ARBA" id="ARBA00004496"/>
    </source>
</evidence>
<dbReference type="Gene3D" id="3.30.980.10">
    <property type="entry name" value="Threonyl-trna Synthetase, Chain A, domain 2"/>
    <property type="match status" value="1"/>
</dbReference>
<dbReference type="EMBL" id="DXBJ01000010">
    <property type="protein sequence ID" value="HIZ57302.1"/>
    <property type="molecule type" value="Genomic_DNA"/>
</dbReference>
<sequence>MQPTERFYEADAYRTSASSVITAALPLEGGGGRIALAGTVFYPEGGGQPADRGVLTLPGGASLAVTDVHEKEGVIWHRVDRLPPDAAPGVPVDQQIDWAWRFDKMQQHTGEHILSGTLHRLFGAENVGFHIGSEAVRMDTSVPISPEGLRQAETEANRFVWQDLPVRVLYPSPEQLAHMPYRSKKEIAGQVRIVAIPGADTCACCGTHTATTGQVGLIKIVSAERYKGGMRLAVLCGGRALAEMQAMQARQGEIVAELSAKPAETAHAVRRVHAELAALQYAHYGLCTQLFDALAAAVAPGQNALFTVPGLDPDGLHRLAVRLTEATGGLCAALTPTEKGCGYCLARRAGDVRPLTRALNAACSGRGGGKPGICQGSCAASPEAVARFLRSQAGADPTHTDKE</sequence>
<reference evidence="6" key="1">
    <citation type="journal article" date="2021" name="PeerJ">
        <title>Extensive microbial diversity within the chicken gut microbiome revealed by metagenomics and culture.</title>
        <authorList>
            <person name="Gilroy R."/>
            <person name="Ravi A."/>
            <person name="Getino M."/>
            <person name="Pursley I."/>
            <person name="Horton D.L."/>
            <person name="Alikhan N.F."/>
            <person name="Baker D."/>
            <person name="Gharbi K."/>
            <person name="Hall N."/>
            <person name="Watson M."/>
            <person name="Adriaenssens E.M."/>
            <person name="Foster-Nyarko E."/>
            <person name="Jarju S."/>
            <person name="Secka A."/>
            <person name="Antonio M."/>
            <person name="Oren A."/>
            <person name="Chaudhuri R.R."/>
            <person name="La Ragione R."/>
            <person name="Hildebrand F."/>
            <person name="Pallen M.J."/>
        </authorList>
    </citation>
    <scope>NUCLEOTIDE SEQUENCE</scope>
    <source>
        <strain evidence="6">ChiBcec16-3735</strain>
    </source>
</reference>
<evidence type="ECO:0000259" key="5">
    <source>
        <dbReference type="PROSITE" id="PS50860"/>
    </source>
</evidence>
<dbReference type="PANTHER" id="PTHR43462">
    <property type="entry name" value="ALANYL-TRNA EDITING PROTEIN"/>
    <property type="match status" value="1"/>
</dbReference>
<dbReference type="Pfam" id="PF07973">
    <property type="entry name" value="tRNA_SAD"/>
    <property type="match status" value="1"/>
</dbReference>
<evidence type="ECO:0000256" key="1">
    <source>
        <dbReference type="ARBA" id="ARBA00001947"/>
    </source>
</evidence>
<dbReference type="AlphaFoldDB" id="A0A9D2FF73"/>
<dbReference type="InterPro" id="IPR018165">
    <property type="entry name" value="Ala-tRNA-synth_IIc_core"/>
</dbReference>
<dbReference type="Gene3D" id="2.40.30.130">
    <property type="match status" value="1"/>
</dbReference>
<keyword evidence="4" id="KW-0862">Zinc</keyword>
<dbReference type="GO" id="GO:0004813">
    <property type="term" value="F:alanine-tRNA ligase activity"/>
    <property type="evidence" value="ECO:0007669"/>
    <property type="project" value="InterPro"/>
</dbReference>
<evidence type="ECO:0000313" key="6">
    <source>
        <dbReference type="EMBL" id="HIZ57302.1"/>
    </source>
</evidence>
<dbReference type="GO" id="GO:0005524">
    <property type="term" value="F:ATP binding"/>
    <property type="evidence" value="ECO:0007669"/>
    <property type="project" value="InterPro"/>
</dbReference>
<dbReference type="GO" id="GO:0005737">
    <property type="term" value="C:cytoplasm"/>
    <property type="evidence" value="ECO:0007669"/>
    <property type="project" value="UniProtKB-SubCell"/>
</dbReference>
<comment type="caution">
    <text evidence="6">The sequence shown here is derived from an EMBL/GenBank/DDBJ whole genome shotgun (WGS) entry which is preliminary data.</text>
</comment>
<organism evidence="6 7">
    <name type="scientific">Candidatus Faecalibacterium gallistercoris</name>
    <dbReference type="NCBI Taxonomy" id="2838579"/>
    <lineage>
        <taxon>Bacteria</taxon>
        <taxon>Bacillati</taxon>
        <taxon>Bacillota</taxon>
        <taxon>Clostridia</taxon>
        <taxon>Eubacteriales</taxon>
        <taxon>Oscillospiraceae</taxon>
        <taxon>Faecalibacterium</taxon>
    </lineage>
</organism>
<evidence type="ECO:0000313" key="7">
    <source>
        <dbReference type="Proteomes" id="UP000824065"/>
    </source>
</evidence>
<name>A0A9D2FF73_9FIRM</name>
<dbReference type="Proteomes" id="UP000824065">
    <property type="component" value="Unassembled WGS sequence"/>
</dbReference>
<dbReference type="GO" id="GO:0003676">
    <property type="term" value="F:nucleic acid binding"/>
    <property type="evidence" value="ECO:0007669"/>
    <property type="project" value="InterPro"/>
</dbReference>
<dbReference type="PANTHER" id="PTHR43462:SF1">
    <property type="entry name" value="ALANYL-TRNA EDITING PROTEIN AARSD1"/>
    <property type="match status" value="1"/>
</dbReference>
<dbReference type="SUPFAM" id="SSF55186">
    <property type="entry name" value="ThrRS/AlaRS common domain"/>
    <property type="match status" value="1"/>
</dbReference>
<gene>
    <name evidence="6" type="ORF">H9725_01740</name>
</gene>
<protein>
    <submittedName>
        <fullName evidence="6">Alanyl-tRNA editing protein</fullName>
    </submittedName>
</protein>
<dbReference type="InterPro" id="IPR018163">
    <property type="entry name" value="Thr/Ala-tRNA-synth_IIc_edit"/>
</dbReference>
<accession>A0A9D2FF73</accession>
<dbReference type="InterPro" id="IPR012947">
    <property type="entry name" value="tRNA_SAD"/>
</dbReference>
<comment type="cofactor">
    <cofactor evidence="1">
        <name>Zn(2+)</name>
        <dbReference type="ChEBI" id="CHEBI:29105"/>
    </cofactor>
</comment>
<dbReference type="SMART" id="SM00863">
    <property type="entry name" value="tRNA_SAD"/>
    <property type="match status" value="1"/>
</dbReference>
<dbReference type="InterPro" id="IPR009000">
    <property type="entry name" value="Transl_B-barrel_sf"/>
</dbReference>
<dbReference type="GO" id="GO:0006419">
    <property type="term" value="P:alanyl-tRNA aminoacylation"/>
    <property type="evidence" value="ECO:0007669"/>
    <property type="project" value="InterPro"/>
</dbReference>
<proteinExistence type="predicted"/>
<dbReference type="InterPro" id="IPR018164">
    <property type="entry name" value="Ala-tRNA-synth_IIc_N"/>
</dbReference>
<feature type="domain" description="Alanyl-transfer RNA synthetases family profile" evidence="5">
    <location>
        <begin position="1"/>
        <end position="247"/>
    </location>
</feature>
<dbReference type="GO" id="GO:0002161">
    <property type="term" value="F:aminoacyl-tRNA deacylase activity"/>
    <property type="evidence" value="ECO:0007669"/>
    <property type="project" value="UniProtKB-ARBA"/>
</dbReference>
<dbReference type="PROSITE" id="PS50860">
    <property type="entry name" value="AA_TRNA_LIGASE_II_ALA"/>
    <property type="match status" value="1"/>
</dbReference>
<evidence type="ECO:0000256" key="4">
    <source>
        <dbReference type="ARBA" id="ARBA00022833"/>
    </source>
</evidence>
<dbReference type="SUPFAM" id="SSF50447">
    <property type="entry name" value="Translation proteins"/>
    <property type="match status" value="1"/>
</dbReference>
<reference evidence="6" key="2">
    <citation type="submission" date="2021-04" db="EMBL/GenBank/DDBJ databases">
        <authorList>
            <person name="Gilroy R."/>
        </authorList>
    </citation>
    <scope>NUCLEOTIDE SEQUENCE</scope>
    <source>
        <strain evidence="6">ChiBcec16-3735</strain>
    </source>
</reference>
<keyword evidence="3" id="KW-0479">Metal-binding</keyword>
<dbReference type="InterPro" id="IPR051335">
    <property type="entry name" value="Alanyl-tRNA_Editing_Enzymes"/>
</dbReference>
<evidence type="ECO:0000256" key="3">
    <source>
        <dbReference type="ARBA" id="ARBA00022723"/>
    </source>
</evidence>
<dbReference type="Pfam" id="PF01411">
    <property type="entry name" value="tRNA-synt_2c"/>
    <property type="match status" value="1"/>
</dbReference>
<dbReference type="GO" id="GO:0046872">
    <property type="term" value="F:metal ion binding"/>
    <property type="evidence" value="ECO:0007669"/>
    <property type="project" value="UniProtKB-KW"/>
</dbReference>
<comment type="subcellular location">
    <subcellularLocation>
        <location evidence="2">Cytoplasm</location>
    </subcellularLocation>
</comment>